<accession>A0A0F9J094</accession>
<proteinExistence type="predicted"/>
<feature type="non-terminal residue" evidence="1">
    <location>
        <position position="85"/>
    </location>
</feature>
<dbReference type="EMBL" id="LAZR01019400">
    <property type="protein sequence ID" value="KKL92672.1"/>
    <property type="molecule type" value="Genomic_DNA"/>
</dbReference>
<gene>
    <name evidence="1" type="ORF">LCGC14_1882280</name>
</gene>
<organism evidence="1">
    <name type="scientific">marine sediment metagenome</name>
    <dbReference type="NCBI Taxonomy" id="412755"/>
    <lineage>
        <taxon>unclassified sequences</taxon>
        <taxon>metagenomes</taxon>
        <taxon>ecological metagenomes</taxon>
    </lineage>
</organism>
<name>A0A0F9J094_9ZZZZ</name>
<protein>
    <submittedName>
        <fullName evidence="1">Uncharacterized protein</fullName>
    </submittedName>
</protein>
<reference evidence="1" key="1">
    <citation type="journal article" date="2015" name="Nature">
        <title>Complex archaea that bridge the gap between prokaryotes and eukaryotes.</title>
        <authorList>
            <person name="Spang A."/>
            <person name="Saw J.H."/>
            <person name="Jorgensen S.L."/>
            <person name="Zaremba-Niedzwiedzka K."/>
            <person name="Martijn J."/>
            <person name="Lind A.E."/>
            <person name="van Eijk R."/>
            <person name="Schleper C."/>
            <person name="Guy L."/>
            <person name="Ettema T.J."/>
        </authorList>
    </citation>
    <scope>NUCLEOTIDE SEQUENCE</scope>
</reference>
<evidence type="ECO:0000313" key="1">
    <source>
        <dbReference type="EMBL" id="KKL92672.1"/>
    </source>
</evidence>
<dbReference type="AlphaFoldDB" id="A0A0F9J094"/>
<comment type="caution">
    <text evidence="1">The sequence shown here is derived from an EMBL/GenBank/DDBJ whole genome shotgun (WGS) entry which is preliminary data.</text>
</comment>
<sequence length="85" mass="9680">MKKYEVTEEAILAGVKQCPDAKNVLKAMFPEAFKKDFDLFKLSNGYDLFSRESSQAAGFESESFMQVRSSDEFKGIAFFLEPIYS</sequence>